<feature type="domain" description="AB hydrolase-1" evidence="1">
    <location>
        <begin position="5"/>
        <end position="51"/>
    </location>
</feature>
<dbReference type="Pfam" id="PF00561">
    <property type="entry name" value="Abhydrolase_1"/>
    <property type="match status" value="1"/>
</dbReference>
<sequence>MVTGFVDALGFKDATLVGQDWGGPIGLAAAQRRPGVFDRLVLANTWAWPVDGDLYVEGAGLYVETDAPEEFVAAIRGWAT</sequence>
<gene>
    <name evidence="2" type="ORF">GCM10017790_15240</name>
</gene>
<name>A0ABQ3L877_9PSEU</name>
<evidence type="ECO:0000313" key="2">
    <source>
        <dbReference type="EMBL" id="GHH08433.1"/>
    </source>
</evidence>
<dbReference type="RefSeq" id="WP_229907658.1">
    <property type="nucleotide sequence ID" value="NZ_BNAY01000002.1"/>
</dbReference>
<keyword evidence="3" id="KW-1185">Reference proteome</keyword>
<reference evidence="3" key="1">
    <citation type="journal article" date="2019" name="Int. J. Syst. Evol. Microbiol.">
        <title>The Global Catalogue of Microorganisms (GCM) 10K type strain sequencing project: providing services to taxonomists for standard genome sequencing and annotation.</title>
        <authorList>
            <consortium name="The Broad Institute Genomics Platform"/>
            <consortium name="The Broad Institute Genome Sequencing Center for Infectious Disease"/>
            <person name="Wu L."/>
            <person name="Ma J."/>
        </authorList>
    </citation>
    <scope>NUCLEOTIDE SEQUENCE [LARGE SCALE GENOMIC DNA]</scope>
    <source>
        <strain evidence="3">CGMCC 4.7683</strain>
    </source>
</reference>
<dbReference type="EMBL" id="BNAY01000002">
    <property type="protein sequence ID" value="GHH08433.1"/>
    <property type="molecule type" value="Genomic_DNA"/>
</dbReference>
<accession>A0ABQ3L877</accession>
<protein>
    <recommendedName>
        <fullName evidence="1">AB hydrolase-1 domain-containing protein</fullName>
    </recommendedName>
</protein>
<evidence type="ECO:0000313" key="3">
    <source>
        <dbReference type="Proteomes" id="UP000635387"/>
    </source>
</evidence>
<organism evidence="2 3">
    <name type="scientific">Amycolatopsis oliviviridis</name>
    <dbReference type="NCBI Taxonomy" id="1471590"/>
    <lineage>
        <taxon>Bacteria</taxon>
        <taxon>Bacillati</taxon>
        <taxon>Actinomycetota</taxon>
        <taxon>Actinomycetes</taxon>
        <taxon>Pseudonocardiales</taxon>
        <taxon>Pseudonocardiaceae</taxon>
        <taxon>Amycolatopsis</taxon>
    </lineage>
</organism>
<comment type="caution">
    <text evidence="2">The sequence shown here is derived from an EMBL/GenBank/DDBJ whole genome shotgun (WGS) entry which is preliminary data.</text>
</comment>
<evidence type="ECO:0000259" key="1">
    <source>
        <dbReference type="Pfam" id="PF00561"/>
    </source>
</evidence>
<dbReference type="SUPFAM" id="SSF53474">
    <property type="entry name" value="alpha/beta-Hydrolases"/>
    <property type="match status" value="1"/>
</dbReference>
<dbReference type="InterPro" id="IPR000073">
    <property type="entry name" value="AB_hydrolase_1"/>
</dbReference>
<dbReference type="Gene3D" id="3.40.50.1820">
    <property type="entry name" value="alpha/beta hydrolase"/>
    <property type="match status" value="1"/>
</dbReference>
<dbReference type="Proteomes" id="UP000635387">
    <property type="component" value="Unassembled WGS sequence"/>
</dbReference>
<proteinExistence type="predicted"/>
<dbReference type="InterPro" id="IPR029058">
    <property type="entry name" value="AB_hydrolase_fold"/>
</dbReference>